<dbReference type="InterPro" id="IPR051900">
    <property type="entry name" value="SPT_small_subunit"/>
</dbReference>
<keyword evidence="3 11" id="KW-0812">Transmembrane</keyword>
<protein>
    <submittedName>
        <fullName evidence="12">Uncharacterized protein</fullName>
    </submittedName>
</protein>
<evidence type="ECO:0000256" key="11">
    <source>
        <dbReference type="SAM" id="Phobius"/>
    </source>
</evidence>
<reference evidence="12" key="3">
    <citation type="submission" date="2019-06" db="EMBL/GenBank/DDBJ databases">
        <authorList>
            <person name="Poynton C."/>
            <person name="Hasenbein S."/>
            <person name="Benoit J.B."/>
            <person name="Sepulveda M.S."/>
            <person name="Poelchau M.F."/>
            <person name="Murali S.C."/>
            <person name="Chen S."/>
            <person name="Glastad K.M."/>
            <person name="Werren J.H."/>
            <person name="Vineis J.H."/>
            <person name="Bowen J.L."/>
            <person name="Friedrich M."/>
            <person name="Jones J."/>
            <person name="Robertson H.M."/>
            <person name="Feyereisen R."/>
            <person name="Mechler-Hickson A."/>
            <person name="Mathers N."/>
            <person name="Lee C.E."/>
            <person name="Colbourne J.K."/>
            <person name="Biales A."/>
            <person name="Johnston J.S."/>
            <person name="Wellborn G.A."/>
            <person name="Rosendale A.J."/>
            <person name="Cridge A.G."/>
            <person name="Munoz-Torres M.C."/>
            <person name="Bain P.A."/>
            <person name="Manny A.R."/>
            <person name="Major K.M."/>
            <person name="Lambert F.N."/>
            <person name="Vulpe C.D."/>
            <person name="Tuck P."/>
            <person name="Blalock B.J."/>
            <person name="Lin Y.-Y."/>
            <person name="Smith M.E."/>
            <person name="Ochoa-Acuna H."/>
            <person name="Chen M.-J.M."/>
            <person name="Childers C.P."/>
            <person name="Qu J."/>
            <person name="Dugan S."/>
            <person name="Lee S.L."/>
            <person name="Chao H."/>
            <person name="Dinh H."/>
            <person name="Han Y."/>
            <person name="Doddapaneni H."/>
            <person name="Worley K.C."/>
            <person name="Muzny D.M."/>
            <person name="Gibbs R.A."/>
            <person name="Richards S."/>
        </authorList>
    </citation>
    <scope>NUCLEOTIDE SEQUENCE</scope>
    <source>
        <strain evidence="12">HAZT.00-mixed</strain>
        <tissue evidence="12">Whole organism</tissue>
    </source>
</reference>
<comment type="caution">
    <text evidence="12">The sequence shown here is derived from an EMBL/GenBank/DDBJ whole genome shotgun (WGS) entry which is preliminary data.</text>
</comment>
<dbReference type="GO" id="GO:0046513">
    <property type="term" value="P:ceramide biosynthetic process"/>
    <property type="evidence" value="ECO:0007669"/>
    <property type="project" value="TreeGrafter"/>
</dbReference>
<dbReference type="GO" id="GO:0017059">
    <property type="term" value="C:serine palmitoyltransferase complex"/>
    <property type="evidence" value="ECO:0007669"/>
    <property type="project" value="TreeGrafter"/>
</dbReference>
<dbReference type="PANTHER" id="PTHR47084">
    <property type="entry name" value="SERINE PALMITOYLTRANSFERASE SMALL SUBUNIT A"/>
    <property type="match status" value="1"/>
</dbReference>
<dbReference type="Pfam" id="PF11779">
    <property type="entry name" value="SPT_ssu-like"/>
    <property type="match status" value="1"/>
</dbReference>
<evidence type="ECO:0000256" key="10">
    <source>
        <dbReference type="SAM" id="MobiDB-lite"/>
    </source>
</evidence>
<gene>
    <name evidence="12" type="ORF">HAZT_HAZT009222</name>
</gene>
<dbReference type="Proteomes" id="UP000711488">
    <property type="component" value="Unassembled WGS sequence"/>
</dbReference>
<feature type="compositionally biased region" description="Low complexity" evidence="10">
    <location>
        <begin position="80"/>
        <end position="96"/>
    </location>
</feature>
<feature type="transmembrane region" description="Helical" evidence="11">
    <location>
        <begin position="34"/>
        <end position="55"/>
    </location>
</feature>
<evidence type="ECO:0000256" key="9">
    <source>
        <dbReference type="ARBA" id="ARBA00038370"/>
    </source>
</evidence>
<dbReference type="InterPro" id="IPR024512">
    <property type="entry name" value="Ser_palmitoyltrfase_ssu-like"/>
</dbReference>
<dbReference type="GO" id="GO:0005789">
    <property type="term" value="C:endoplasmic reticulum membrane"/>
    <property type="evidence" value="ECO:0007669"/>
    <property type="project" value="UniProtKB-SubCell"/>
</dbReference>
<dbReference type="PANTHER" id="PTHR47084:SF1">
    <property type="entry name" value="SERINE PALMITOYLTRANSFERASE SMALL SUBUNIT A"/>
    <property type="match status" value="1"/>
</dbReference>
<evidence type="ECO:0000256" key="1">
    <source>
        <dbReference type="ARBA" id="ARBA00004477"/>
    </source>
</evidence>
<keyword evidence="8 11" id="KW-0472">Membrane</keyword>
<feature type="region of interest" description="Disordered" evidence="10">
    <location>
        <begin position="77"/>
        <end position="96"/>
    </location>
</feature>
<dbReference type="AlphaFoldDB" id="A0A6A0GQE5"/>
<name>A0A6A0GQE5_HYAAZ</name>
<reference evidence="12" key="1">
    <citation type="submission" date="2014-08" db="EMBL/GenBank/DDBJ databases">
        <authorList>
            <person name="Murali S."/>
            <person name="Richards S."/>
            <person name="Bandaranaike D."/>
            <person name="Bellair M."/>
            <person name="Blankenburg K."/>
            <person name="Chao H."/>
            <person name="Dinh H."/>
            <person name="Doddapaneni H."/>
            <person name="Dugan-Rocha S."/>
            <person name="Elkadiri S."/>
            <person name="Gnanaolivu R."/>
            <person name="Hughes D."/>
            <person name="Lee S."/>
            <person name="Li M."/>
            <person name="Ming W."/>
            <person name="Munidasa M."/>
            <person name="Muniz J."/>
            <person name="Nguyen L."/>
            <person name="Osuji N."/>
            <person name="Pu L.-L."/>
            <person name="Puazo M."/>
            <person name="Skinner E."/>
            <person name="Qu C."/>
            <person name="Quiroz J."/>
            <person name="Raj R."/>
            <person name="Weissenberger G."/>
            <person name="Xin Y."/>
            <person name="Zou X."/>
            <person name="Han Y."/>
            <person name="Worley K."/>
            <person name="Muzny D."/>
            <person name="Gibbs R."/>
        </authorList>
    </citation>
    <scope>NUCLEOTIDE SEQUENCE</scope>
    <source>
        <strain evidence="12">HAZT.00-mixed</strain>
        <tissue evidence="12">Whole organism</tissue>
    </source>
</reference>
<evidence type="ECO:0000256" key="3">
    <source>
        <dbReference type="ARBA" id="ARBA00022692"/>
    </source>
</evidence>
<keyword evidence="6 11" id="KW-1133">Transmembrane helix</keyword>
<comment type="pathway">
    <text evidence="2">Lipid metabolism.</text>
</comment>
<evidence type="ECO:0000256" key="6">
    <source>
        <dbReference type="ARBA" id="ARBA00022989"/>
    </source>
</evidence>
<evidence type="ECO:0000256" key="8">
    <source>
        <dbReference type="ARBA" id="ARBA00023136"/>
    </source>
</evidence>
<evidence type="ECO:0000313" key="12">
    <source>
        <dbReference type="EMBL" id="KAA0184632.1"/>
    </source>
</evidence>
<organism evidence="12">
    <name type="scientific">Hyalella azteca</name>
    <name type="common">Amphipod</name>
    <dbReference type="NCBI Taxonomy" id="294128"/>
    <lineage>
        <taxon>Eukaryota</taxon>
        <taxon>Metazoa</taxon>
        <taxon>Ecdysozoa</taxon>
        <taxon>Arthropoda</taxon>
        <taxon>Crustacea</taxon>
        <taxon>Multicrustacea</taxon>
        <taxon>Malacostraca</taxon>
        <taxon>Eumalacostraca</taxon>
        <taxon>Peracarida</taxon>
        <taxon>Amphipoda</taxon>
        <taxon>Senticaudata</taxon>
        <taxon>Talitrida</taxon>
        <taxon>Talitroidea</taxon>
        <taxon>Hyalellidae</taxon>
        <taxon>Hyalella</taxon>
    </lineage>
</organism>
<keyword evidence="4" id="KW-0256">Endoplasmic reticulum</keyword>
<comment type="subcellular location">
    <subcellularLocation>
        <location evidence="1">Endoplasmic reticulum membrane</location>
        <topology evidence="1">Multi-pass membrane protein</topology>
    </subcellularLocation>
</comment>
<dbReference type="GO" id="GO:0004758">
    <property type="term" value="F:serine C-palmitoyltransferase activity"/>
    <property type="evidence" value="ECO:0007669"/>
    <property type="project" value="TreeGrafter"/>
</dbReference>
<reference evidence="12" key="2">
    <citation type="journal article" date="2018" name="Environ. Sci. Technol.">
        <title>The Toxicogenome of Hyalella azteca: A Model for Sediment Ecotoxicology and Evolutionary Toxicology.</title>
        <authorList>
            <person name="Poynton H.C."/>
            <person name="Hasenbein S."/>
            <person name="Benoit J.B."/>
            <person name="Sepulveda M.S."/>
            <person name="Poelchau M.F."/>
            <person name="Hughes D.S.T."/>
            <person name="Murali S.C."/>
            <person name="Chen S."/>
            <person name="Glastad K.M."/>
            <person name="Goodisman M.A.D."/>
            <person name="Werren J.H."/>
            <person name="Vineis J.H."/>
            <person name="Bowen J.L."/>
            <person name="Friedrich M."/>
            <person name="Jones J."/>
            <person name="Robertson H.M."/>
            <person name="Feyereisen R."/>
            <person name="Mechler-Hickson A."/>
            <person name="Mathers N."/>
            <person name="Lee C.E."/>
            <person name="Colbourne J.K."/>
            <person name="Biales A."/>
            <person name="Johnston J.S."/>
            <person name="Wellborn G.A."/>
            <person name="Rosendale A.J."/>
            <person name="Cridge A.G."/>
            <person name="Munoz-Torres M.C."/>
            <person name="Bain P.A."/>
            <person name="Manny A.R."/>
            <person name="Major K.M."/>
            <person name="Lambert F.N."/>
            <person name="Vulpe C.D."/>
            <person name="Tuck P."/>
            <person name="Blalock B.J."/>
            <person name="Lin Y.Y."/>
            <person name="Smith M.E."/>
            <person name="Ochoa-Acuna H."/>
            <person name="Chen M.M."/>
            <person name="Childers C.P."/>
            <person name="Qu J."/>
            <person name="Dugan S."/>
            <person name="Lee S.L."/>
            <person name="Chao H."/>
            <person name="Dinh H."/>
            <person name="Han Y."/>
            <person name="Doddapaneni H."/>
            <person name="Worley K.C."/>
            <person name="Muzny D.M."/>
            <person name="Gibbs R.A."/>
            <person name="Richards S."/>
        </authorList>
    </citation>
    <scope>NUCLEOTIDE SEQUENCE</scope>
    <source>
        <strain evidence="12">HAZT.00-mixed</strain>
        <tissue evidence="12">Whole organism</tissue>
    </source>
</reference>
<evidence type="ECO:0000256" key="7">
    <source>
        <dbReference type="ARBA" id="ARBA00023098"/>
    </source>
</evidence>
<dbReference type="EMBL" id="JQDR03016847">
    <property type="protein sequence ID" value="KAA0184632.1"/>
    <property type="molecule type" value="Genomic_DNA"/>
</dbReference>
<evidence type="ECO:0000256" key="5">
    <source>
        <dbReference type="ARBA" id="ARBA00022919"/>
    </source>
</evidence>
<evidence type="ECO:0000256" key="2">
    <source>
        <dbReference type="ARBA" id="ARBA00005189"/>
    </source>
</evidence>
<keyword evidence="5" id="KW-0746">Sphingolipid metabolism</keyword>
<comment type="similarity">
    <text evidence="9">Belongs to the SPTSS family. SPTSSA subfamily.</text>
</comment>
<accession>A0A6A0GQE5</accession>
<evidence type="ECO:0000256" key="4">
    <source>
        <dbReference type="ARBA" id="ARBA00022824"/>
    </source>
</evidence>
<proteinExistence type="inferred from homology"/>
<sequence>MIRLLRNIWDKLCHWYLLYELNTCIYILDYPSKVCMNLFILTIVSIITYSSYVYFPPYVFTMLAFFNVIGTSNDEPGMEASASAASGASAASHTAL</sequence>
<keyword evidence="7" id="KW-0443">Lipid metabolism</keyword>